<accession>A0A150WG84</accession>
<evidence type="ECO:0000313" key="2">
    <source>
        <dbReference type="Proteomes" id="UP000075391"/>
    </source>
</evidence>
<dbReference type="RefSeq" id="WP_063244161.1">
    <property type="nucleotide sequence ID" value="NZ_LUKF01000016.1"/>
</dbReference>
<evidence type="ECO:0000313" key="1">
    <source>
        <dbReference type="EMBL" id="KYG62046.1"/>
    </source>
</evidence>
<protein>
    <submittedName>
        <fullName evidence="1">Uncharacterized protein</fullName>
    </submittedName>
</protein>
<dbReference type="EMBL" id="LUKF01000016">
    <property type="protein sequence ID" value="KYG62046.1"/>
    <property type="molecule type" value="Genomic_DNA"/>
</dbReference>
<gene>
    <name evidence="1" type="ORF">AZI85_07540</name>
</gene>
<dbReference type="Proteomes" id="UP000075391">
    <property type="component" value="Unassembled WGS sequence"/>
</dbReference>
<comment type="caution">
    <text evidence="1">The sequence shown here is derived from an EMBL/GenBank/DDBJ whole genome shotgun (WGS) entry which is preliminary data.</text>
</comment>
<organism evidence="1 2">
    <name type="scientific">Bdellovibrio bacteriovorus</name>
    <dbReference type="NCBI Taxonomy" id="959"/>
    <lineage>
        <taxon>Bacteria</taxon>
        <taxon>Pseudomonadati</taxon>
        <taxon>Bdellovibrionota</taxon>
        <taxon>Bdellovibrionia</taxon>
        <taxon>Bdellovibrionales</taxon>
        <taxon>Pseudobdellovibrionaceae</taxon>
        <taxon>Bdellovibrio</taxon>
    </lineage>
</organism>
<sequence>MRNLFVAIVGFMLPSLSFAWWVPQMQFQVTPQWTAVQVYNYTGFNAFCQGQVFGLTQTGVWMNSWFQVWVPAGGFQYAYVYANGPYYFVNATANVQCQ</sequence>
<proteinExistence type="predicted"/>
<reference evidence="1 2" key="1">
    <citation type="submission" date="2016-03" db="EMBL/GenBank/DDBJ databases">
        <authorList>
            <person name="Ploux O."/>
        </authorList>
    </citation>
    <scope>NUCLEOTIDE SEQUENCE [LARGE SCALE GENOMIC DNA]</scope>
    <source>
        <strain evidence="1 2">BER2</strain>
    </source>
</reference>
<dbReference type="OrthoDB" id="5294818at2"/>
<name>A0A150WG84_BDEBC</name>
<dbReference type="AlphaFoldDB" id="A0A150WG84"/>